<feature type="transmembrane region" description="Helical" evidence="1">
    <location>
        <begin position="40"/>
        <end position="60"/>
    </location>
</feature>
<dbReference type="Proteomes" id="UP000430634">
    <property type="component" value="Unassembled WGS sequence"/>
</dbReference>
<keyword evidence="1" id="KW-0812">Transmembrane</keyword>
<reference evidence="6" key="2">
    <citation type="journal article" date="2019" name="Int. J. Syst. Evol. Microbiol.">
        <title>The Global Catalogue of Microorganisms (GCM) 10K type strain sequencing project: providing services to taxonomists for standard genome sequencing and annotation.</title>
        <authorList>
            <consortium name="The Broad Institute Genomics Platform"/>
            <consortium name="The Broad Institute Genome Sequencing Center for Infectious Disease"/>
            <person name="Wu L."/>
            <person name="Ma J."/>
        </authorList>
    </citation>
    <scope>NUCLEOTIDE SEQUENCE [LARGE SCALE GENOMIC DNA]</scope>
    <source>
        <strain evidence="6">CGMCC 1.15931</strain>
    </source>
</reference>
<dbReference type="Proteomes" id="UP000622638">
    <property type="component" value="Unassembled WGS sequence"/>
</dbReference>
<dbReference type="Pfam" id="PF04955">
    <property type="entry name" value="HupE_UreJ"/>
    <property type="match status" value="1"/>
</dbReference>
<dbReference type="PIRSF" id="PIRSF016919">
    <property type="entry name" value="HupE_UreJ"/>
    <property type="match status" value="1"/>
</dbReference>
<keyword evidence="2" id="KW-0732">Signal</keyword>
<comment type="caution">
    <text evidence="4">The sequence shown here is derived from an EMBL/GenBank/DDBJ whole genome shotgun (WGS) entry which is preliminary data.</text>
</comment>
<dbReference type="RefSeq" id="WP_155472136.1">
    <property type="nucleotide sequence ID" value="NZ_BMKG01000029.1"/>
</dbReference>
<feature type="transmembrane region" description="Helical" evidence="1">
    <location>
        <begin position="110"/>
        <end position="143"/>
    </location>
</feature>
<feature type="transmembrane region" description="Helical" evidence="1">
    <location>
        <begin position="180"/>
        <end position="197"/>
    </location>
</feature>
<evidence type="ECO:0000256" key="2">
    <source>
        <dbReference type="SAM" id="SignalP"/>
    </source>
</evidence>
<feature type="chain" id="PRO_5026066452" evidence="2">
    <location>
        <begin position="23"/>
        <end position="198"/>
    </location>
</feature>
<keyword evidence="6" id="KW-1185">Reference proteome</keyword>
<feature type="transmembrane region" description="Helical" evidence="1">
    <location>
        <begin position="155"/>
        <end position="174"/>
    </location>
</feature>
<dbReference type="InterPro" id="IPR007038">
    <property type="entry name" value="HupE_UreJ"/>
</dbReference>
<gene>
    <name evidence="3" type="ORF">GCM10011572_48000</name>
    <name evidence="4" type="ORF">GM672_19155</name>
</gene>
<keyword evidence="1" id="KW-0472">Membrane</keyword>
<accession>A0A6I3T311</accession>
<keyword evidence="1" id="KW-1133">Transmembrane helix</keyword>
<evidence type="ECO:0000313" key="3">
    <source>
        <dbReference type="EMBL" id="GGC20927.1"/>
    </source>
</evidence>
<protein>
    <submittedName>
        <fullName evidence="4">HupE-UreJ family metal transporter</fullName>
    </submittedName>
</protein>
<feature type="signal peptide" evidence="2">
    <location>
        <begin position="1"/>
        <end position="22"/>
    </location>
</feature>
<feature type="transmembrane region" description="Helical" evidence="1">
    <location>
        <begin position="81"/>
        <end position="104"/>
    </location>
</feature>
<dbReference type="AlphaFoldDB" id="A0A6I3T311"/>
<dbReference type="EMBL" id="WNKZ01000063">
    <property type="protein sequence ID" value="MTV54852.1"/>
    <property type="molecule type" value="Genomic_DNA"/>
</dbReference>
<proteinExistence type="predicted"/>
<dbReference type="OrthoDB" id="9808192at2"/>
<evidence type="ECO:0000313" key="5">
    <source>
        <dbReference type="Proteomes" id="UP000430634"/>
    </source>
</evidence>
<reference evidence="3" key="4">
    <citation type="submission" date="2024-05" db="EMBL/GenBank/DDBJ databases">
        <authorList>
            <person name="Sun Q."/>
            <person name="Zhou Y."/>
        </authorList>
    </citation>
    <scope>NUCLEOTIDE SEQUENCE</scope>
    <source>
        <strain evidence="3">CGMCC 1.15931</strain>
    </source>
</reference>
<evidence type="ECO:0000256" key="1">
    <source>
        <dbReference type="SAM" id="Phobius"/>
    </source>
</evidence>
<sequence length="198" mass="19790">MKRAVKYTPALLLALASLPALAHPGHAALADGIGAAFGAGLRHPLTGIDHLLAMLAAGIWSARARQRAYVGVPHRSRPGDLLLPVVFLVMMGLGAAGGMAGLRLPLLEGGIALTVALTGVLVAASVRLPAWGAGLVMGGFALWHGNAHGLELPQAASALGFLLASAALLLSGRALARLPLARPLGGAIAAAGVALLAF</sequence>
<organism evidence="4 5">
    <name type="scientific">Pseudoduganella buxea</name>
    <dbReference type="NCBI Taxonomy" id="1949069"/>
    <lineage>
        <taxon>Bacteria</taxon>
        <taxon>Pseudomonadati</taxon>
        <taxon>Pseudomonadota</taxon>
        <taxon>Betaproteobacteria</taxon>
        <taxon>Burkholderiales</taxon>
        <taxon>Oxalobacteraceae</taxon>
        <taxon>Telluria group</taxon>
        <taxon>Pseudoduganella</taxon>
    </lineage>
</organism>
<evidence type="ECO:0000313" key="4">
    <source>
        <dbReference type="EMBL" id="MTV54852.1"/>
    </source>
</evidence>
<reference evidence="3" key="1">
    <citation type="journal article" date="2014" name="Int. J. Syst. Evol. Microbiol.">
        <title>Complete genome of a new Firmicutes species belonging to the dominant human colonic microbiota ('Ruminococcus bicirculans') reveals two chromosomes and a selective capacity to utilize plant glucans.</title>
        <authorList>
            <consortium name="NISC Comparative Sequencing Program"/>
            <person name="Wegmann U."/>
            <person name="Louis P."/>
            <person name="Goesmann A."/>
            <person name="Henrissat B."/>
            <person name="Duncan S.H."/>
            <person name="Flint H.J."/>
        </authorList>
    </citation>
    <scope>NUCLEOTIDE SEQUENCE</scope>
    <source>
        <strain evidence="3">CGMCC 1.15931</strain>
    </source>
</reference>
<dbReference type="EMBL" id="BMKG01000029">
    <property type="protein sequence ID" value="GGC20927.1"/>
    <property type="molecule type" value="Genomic_DNA"/>
</dbReference>
<evidence type="ECO:0000313" key="6">
    <source>
        <dbReference type="Proteomes" id="UP000622638"/>
    </source>
</evidence>
<name>A0A6I3T311_9BURK</name>
<reference evidence="4 5" key="3">
    <citation type="submission" date="2019-11" db="EMBL/GenBank/DDBJ databases">
        <title>Type strains purchased from KCTC, JCM and DSMZ.</title>
        <authorList>
            <person name="Lu H."/>
        </authorList>
    </citation>
    <scope>NUCLEOTIDE SEQUENCE [LARGE SCALE GENOMIC DNA]</scope>
    <source>
        <strain evidence="4 5">KCTC 52429</strain>
    </source>
</reference>